<feature type="chain" id="PRO_5011674573" description="Regulation of enolase protein 1, concanavalin A-like superfamily" evidence="1">
    <location>
        <begin position="21"/>
        <end position="206"/>
    </location>
</feature>
<evidence type="ECO:0000313" key="2">
    <source>
        <dbReference type="EMBL" id="SEM19030.1"/>
    </source>
</evidence>
<dbReference type="STRING" id="407022.SAMN05661044_04508"/>
<organism evidence="2 3">
    <name type="scientific">Olivibacter domesticus</name>
    <name type="common">Pseudosphingobacterium domesticum</name>
    <dbReference type="NCBI Taxonomy" id="407022"/>
    <lineage>
        <taxon>Bacteria</taxon>
        <taxon>Pseudomonadati</taxon>
        <taxon>Bacteroidota</taxon>
        <taxon>Sphingobacteriia</taxon>
        <taxon>Sphingobacteriales</taxon>
        <taxon>Sphingobacteriaceae</taxon>
        <taxon>Olivibacter</taxon>
    </lineage>
</organism>
<dbReference type="InterPro" id="IPR009784">
    <property type="entry name" value="DUF1349"/>
</dbReference>
<dbReference type="AlphaFoldDB" id="A0A1H7WC10"/>
<protein>
    <recommendedName>
        <fullName evidence="4">Regulation of enolase protein 1, concanavalin A-like superfamily</fullName>
    </recommendedName>
</protein>
<reference evidence="3" key="1">
    <citation type="submission" date="2016-10" db="EMBL/GenBank/DDBJ databases">
        <authorList>
            <person name="Varghese N."/>
            <person name="Submissions S."/>
        </authorList>
    </citation>
    <scope>NUCLEOTIDE SEQUENCE [LARGE SCALE GENOMIC DNA]</scope>
    <source>
        <strain evidence="3">DSM 18733</strain>
    </source>
</reference>
<dbReference type="EMBL" id="FOAF01000008">
    <property type="protein sequence ID" value="SEM19030.1"/>
    <property type="molecule type" value="Genomic_DNA"/>
</dbReference>
<evidence type="ECO:0008006" key="4">
    <source>
        <dbReference type="Google" id="ProtNLM"/>
    </source>
</evidence>
<evidence type="ECO:0000256" key="1">
    <source>
        <dbReference type="SAM" id="SignalP"/>
    </source>
</evidence>
<proteinExistence type="predicted"/>
<evidence type="ECO:0000313" key="3">
    <source>
        <dbReference type="Proteomes" id="UP000199421"/>
    </source>
</evidence>
<dbReference type="Pfam" id="PF07081">
    <property type="entry name" value="DUF1349"/>
    <property type="match status" value="1"/>
</dbReference>
<gene>
    <name evidence="2" type="ORF">SAMN05661044_04508</name>
</gene>
<dbReference type="GO" id="GO:0004553">
    <property type="term" value="F:hydrolase activity, hydrolyzing O-glycosyl compounds"/>
    <property type="evidence" value="ECO:0007669"/>
    <property type="project" value="UniProtKB-ARBA"/>
</dbReference>
<sequence length="206" mass="23708">MKKTNLLAILLIGTIFNTKAQTKAVMKWFNEPKVWSNEENRISFTVEPNTDFWQITHYGFKRDNGPFYFAEQNGDFKASVKVTGAYTELFHQAGLMIRTDEKNWIKTGIEYVDGVQNVSAVVTREVSDWSVVPRDDSPKSIWITLLRKGDYVQIEYSFDNKDFKMLRLAYFKQGGKVQIGPVAAAPGKKPFNVIFEDFKIESIKDQ</sequence>
<dbReference type="InterPro" id="IPR015987">
    <property type="entry name" value="UCP022704"/>
</dbReference>
<dbReference type="Proteomes" id="UP000199421">
    <property type="component" value="Unassembled WGS sequence"/>
</dbReference>
<dbReference type="InterPro" id="IPR013320">
    <property type="entry name" value="ConA-like_dom_sf"/>
</dbReference>
<dbReference type="Gene3D" id="2.60.120.200">
    <property type="match status" value="1"/>
</dbReference>
<dbReference type="GO" id="GO:0005975">
    <property type="term" value="P:carbohydrate metabolic process"/>
    <property type="evidence" value="ECO:0007669"/>
    <property type="project" value="UniProtKB-ARBA"/>
</dbReference>
<accession>A0A1H7WC10</accession>
<dbReference type="PANTHER" id="PTHR35332:SF2">
    <property type="entry name" value="REGULATION OF ENOLASE PROTEIN 1"/>
    <property type="match status" value="1"/>
</dbReference>
<feature type="signal peptide" evidence="1">
    <location>
        <begin position="1"/>
        <end position="20"/>
    </location>
</feature>
<keyword evidence="3" id="KW-1185">Reference proteome</keyword>
<dbReference type="SUPFAM" id="SSF49899">
    <property type="entry name" value="Concanavalin A-like lectins/glucanases"/>
    <property type="match status" value="1"/>
</dbReference>
<dbReference type="RefSeq" id="WP_202907910.1">
    <property type="nucleotide sequence ID" value="NZ_FOAF01000008.1"/>
</dbReference>
<dbReference type="PANTHER" id="PTHR35332">
    <property type="entry name" value="REGULATION OF ENOLASE PROTEIN 1"/>
    <property type="match status" value="1"/>
</dbReference>
<keyword evidence="1" id="KW-0732">Signal</keyword>
<name>A0A1H7WC10_OLID1</name>
<dbReference type="PIRSF" id="PIRSF022704">
    <property type="entry name" value="UCP022704"/>
    <property type="match status" value="1"/>
</dbReference>